<dbReference type="PANTHER" id="PTHR31807">
    <property type="entry name" value="AUGMIN FAMILY MEMBER"/>
    <property type="match status" value="1"/>
</dbReference>
<accession>A0AAV7FJY3</accession>
<organism evidence="3 4">
    <name type="scientific">Dendrobium chrysotoxum</name>
    <name type="common">Orchid</name>
    <dbReference type="NCBI Taxonomy" id="161865"/>
    <lineage>
        <taxon>Eukaryota</taxon>
        <taxon>Viridiplantae</taxon>
        <taxon>Streptophyta</taxon>
        <taxon>Embryophyta</taxon>
        <taxon>Tracheophyta</taxon>
        <taxon>Spermatophyta</taxon>
        <taxon>Magnoliopsida</taxon>
        <taxon>Liliopsida</taxon>
        <taxon>Asparagales</taxon>
        <taxon>Orchidaceae</taxon>
        <taxon>Epidendroideae</taxon>
        <taxon>Malaxideae</taxon>
        <taxon>Dendrobiinae</taxon>
        <taxon>Dendrobium</taxon>
    </lineage>
</organism>
<sequence>MESPRQPSPRFTRSRSGTPRLCHVTTPLSPNLGIRPRSRSSSATKTRPAGVVAGETGDCIRRLCKENRVEAVGPNVKKVVVSVTPSAWALSPGRYPATEAGGGGGGVGGRKRGVLSFFRRKKEAAAGREEVEHRLRVMAARLLQWRFVNARAEAAMAASTAENKIFFAWLKLTELRNIVAAKRILIQRRKHKLKVIKVLNPQVNLLNRWELLARRHLEAVASLIKVLESACLSIPLVEGAKANLVMVHNFIFSSMDIMLAIEAAIRTFYSKSKSYLNQSLISFLFCFQTELLKSSLCELVKIIPEEVEGLDELRNTNNLITSLEMHETSLRANLIQAKKRETASPPIYEIKTGLSWKHFHPHYLIM</sequence>
<evidence type="ECO:0000313" key="3">
    <source>
        <dbReference type="EMBL" id="KAH0448109.1"/>
    </source>
</evidence>
<evidence type="ECO:0000256" key="2">
    <source>
        <dbReference type="SAM" id="MobiDB-lite"/>
    </source>
</evidence>
<dbReference type="InterPro" id="IPR007573">
    <property type="entry name" value="QWRF"/>
</dbReference>
<keyword evidence="4" id="KW-1185">Reference proteome</keyword>
<dbReference type="PANTHER" id="PTHR31807:SF27">
    <property type="entry name" value="QWRF MOTIF-CONTAINING PROTEIN 7"/>
    <property type="match status" value="1"/>
</dbReference>
<dbReference type="Proteomes" id="UP000775213">
    <property type="component" value="Unassembled WGS sequence"/>
</dbReference>
<dbReference type="GO" id="GO:0005737">
    <property type="term" value="C:cytoplasm"/>
    <property type="evidence" value="ECO:0007669"/>
    <property type="project" value="TreeGrafter"/>
</dbReference>
<feature type="region of interest" description="Disordered" evidence="2">
    <location>
        <begin position="1"/>
        <end position="52"/>
    </location>
</feature>
<comment type="similarity">
    <text evidence="1">Belongs to the QWRF family.</text>
</comment>
<gene>
    <name evidence="3" type="ORF">IEQ34_021909</name>
</gene>
<name>A0AAV7FJY3_DENCH</name>
<evidence type="ECO:0000256" key="1">
    <source>
        <dbReference type="ARBA" id="ARBA00010016"/>
    </source>
</evidence>
<evidence type="ECO:0000313" key="4">
    <source>
        <dbReference type="Proteomes" id="UP000775213"/>
    </source>
</evidence>
<dbReference type="AlphaFoldDB" id="A0AAV7FJY3"/>
<protein>
    <recommendedName>
        <fullName evidence="5">QWRF motif-containing protein 7</fullName>
    </recommendedName>
</protein>
<dbReference type="GO" id="GO:0051225">
    <property type="term" value="P:spindle assembly"/>
    <property type="evidence" value="ECO:0007669"/>
    <property type="project" value="TreeGrafter"/>
</dbReference>
<comment type="caution">
    <text evidence="3">The sequence shown here is derived from an EMBL/GenBank/DDBJ whole genome shotgun (WGS) entry which is preliminary data.</text>
</comment>
<proteinExistence type="inferred from homology"/>
<dbReference type="GO" id="GO:0008017">
    <property type="term" value="F:microtubule binding"/>
    <property type="evidence" value="ECO:0007669"/>
    <property type="project" value="TreeGrafter"/>
</dbReference>
<dbReference type="EMBL" id="JAGFBR010000019">
    <property type="protein sequence ID" value="KAH0448109.1"/>
    <property type="molecule type" value="Genomic_DNA"/>
</dbReference>
<evidence type="ECO:0008006" key="5">
    <source>
        <dbReference type="Google" id="ProtNLM"/>
    </source>
</evidence>
<reference evidence="3 4" key="1">
    <citation type="journal article" date="2021" name="Hortic Res">
        <title>Chromosome-scale assembly of the Dendrobium chrysotoxum genome enhances the understanding of orchid evolution.</title>
        <authorList>
            <person name="Zhang Y."/>
            <person name="Zhang G.Q."/>
            <person name="Zhang D."/>
            <person name="Liu X.D."/>
            <person name="Xu X.Y."/>
            <person name="Sun W.H."/>
            <person name="Yu X."/>
            <person name="Zhu X."/>
            <person name="Wang Z.W."/>
            <person name="Zhao X."/>
            <person name="Zhong W.Y."/>
            <person name="Chen H."/>
            <person name="Yin W.L."/>
            <person name="Huang T."/>
            <person name="Niu S.C."/>
            <person name="Liu Z.J."/>
        </authorList>
    </citation>
    <scope>NUCLEOTIDE SEQUENCE [LARGE SCALE GENOMIC DNA]</scope>
    <source>
        <strain evidence="3">Lindl</strain>
    </source>
</reference>
<dbReference type="GO" id="GO:0005880">
    <property type="term" value="C:nuclear microtubule"/>
    <property type="evidence" value="ECO:0007669"/>
    <property type="project" value="TreeGrafter"/>
</dbReference>
<dbReference type="Pfam" id="PF04484">
    <property type="entry name" value="QWRF"/>
    <property type="match status" value="1"/>
</dbReference>